<reference evidence="2 3" key="1">
    <citation type="submission" date="2018-05" db="EMBL/GenBank/DDBJ databases">
        <title>Streptomyces venezuelae.</title>
        <authorList>
            <person name="Kim W."/>
            <person name="Lee N."/>
            <person name="Cho B.-K."/>
        </authorList>
    </citation>
    <scope>NUCLEOTIDE SEQUENCE [LARGE SCALE GENOMIC DNA]</scope>
    <source>
        <strain evidence="2 3">ATCC 14584</strain>
    </source>
</reference>
<protein>
    <recommendedName>
        <fullName evidence="1">LexA repressor DNA-binding domain-containing protein</fullName>
    </recommendedName>
</protein>
<dbReference type="SUPFAM" id="SSF46785">
    <property type="entry name" value="Winged helix' DNA-binding domain"/>
    <property type="match status" value="1"/>
</dbReference>
<evidence type="ECO:0000259" key="1">
    <source>
        <dbReference type="Pfam" id="PF01726"/>
    </source>
</evidence>
<evidence type="ECO:0000313" key="3">
    <source>
        <dbReference type="Proteomes" id="UP000322927"/>
    </source>
</evidence>
<dbReference type="InterPro" id="IPR036388">
    <property type="entry name" value="WH-like_DNA-bd_sf"/>
</dbReference>
<dbReference type="AlphaFoldDB" id="A0A5P2CBY5"/>
<dbReference type="GO" id="GO:0004252">
    <property type="term" value="F:serine-type endopeptidase activity"/>
    <property type="evidence" value="ECO:0007669"/>
    <property type="project" value="InterPro"/>
</dbReference>
<dbReference type="GO" id="GO:0006508">
    <property type="term" value="P:proteolysis"/>
    <property type="evidence" value="ECO:0007669"/>
    <property type="project" value="InterPro"/>
</dbReference>
<organism evidence="2 3">
    <name type="scientific">Streptomyces venezuelae</name>
    <dbReference type="NCBI Taxonomy" id="54571"/>
    <lineage>
        <taxon>Bacteria</taxon>
        <taxon>Bacillati</taxon>
        <taxon>Actinomycetota</taxon>
        <taxon>Actinomycetes</taxon>
        <taxon>Kitasatosporales</taxon>
        <taxon>Streptomycetaceae</taxon>
        <taxon>Streptomyces</taxon>
    </lineage>
</organism>
<feature type="domain" description="LexA repressor DNA-binding" evidence="1">
    <location>
        <begin position="14"/>
        <end position="72"/>
    </location>
</feature>
<dbReference type="EMBL" id="CP029192">
    <property type="protein sequence ID" value="QES38259.1"/>
    <property type="molecule type" value="Genomic_DNA"/>
</dbReference>
<accession>A0A5P2CBY5</accession>
<name>A0A5P2CBY5_STRVZ</name>
<dbReference type="Proteomes" id="UP000322927">
    <property type="component" value="Chromosome"/>
</dbReference>
<dbReference type="Pfam" id="PF01726">
    <property type="entry name" value="LexA_DNA_bind"/>
    <property type="match status" value="1"/>
</dbReference>
<sequence length="83" mass="9385">MLSRNSHARKAVVSLTERQARIVRSAREWVAEYGEAPSLRELAEAAGLSSPLSAHYQVQRMRERGVVVETRGRRSERCPNCGY</sequence>
<dbReference type="InterPro" id="IPR036390">
    <property type="entry name" value="WH_DNA-bd_sf"/>
</dbReference>
<dbReference type="OrthoDB" id="4267933at2"/>
<gene>
    <name evidence="2" type="ORF">DEJ48_36875</name>
</gene>
<dbReference type="Gene3D" id="1.10.10.10">
    <property type="entry name" value="Winged helix-like DNA-binding domain superfamily/Winged helix DNA-binding domain"/>
    <property type="match status" value="1"/>
</dbReference>
<proteinExistence type="predicted"/>
<dbReference type="InterPro" id="IPR006199">
    <property type="entry name" value="LexA_DNA-bd_dom"/>
</dbReference>
<evidence type="ECO:0000313" key="2">
    <source>
        <dbReference type="EMBL" id="QES38259.1"/>
    </source>
</evidence>